<dbReference type="EMBL" id="SNRW01022302">
    <property type="protein sequence ID" value="KAA6363927.1"/>
    <property type="molecule type" value="Genomic_DNA"/>
</dbReference>
<accession>A0A5J4U071</accession>
<name>A0A5J4U071_9EUKA</name>
<proteinExistence type="predicted"/>
<dbReference type="AlphaFoldDB" id="A0A5J4U071"/>
<protein>
    <submittedName>
        <fullName evidence="1">Uncharacterized protein</fullName>
    </submittedName>
</protein>
<evidence type="ECO:0000313" key="1">
    <source>
        <dbReference type="EMBL" id="KAA6363927.1"/>
    </source>
</evidence>
<organism evidence="1 2">
    <name type="scientific">Streblomastix strix</name>
    <dbReference type="NCBI Taxonomy" id="222440"/>
    <lineage>
        <taxon>Eukaryota</taxon>
        <taxon>Metamonada</taxon>
        <taxon>Preaxostyla</taxon>
        <taxon>Oxymonadida</taxon>
        <taxon>Streblomastigidae</taxon>
        <taxon>Streblomastix</taxon>
    </lineage>
</organism>
<reference evidence="1 2" key="1">
    <citation type="submission" date="2019-03" db="EMBL/GenBank/DDBJ databases">
        <title>Single cell metagenomics reveals metabolic interactions within the superorganism composed of flagellate Streblomastix strix and complex community of Bacteroidetes bacteria on its surface.</title>
        <authorList>
            <person name="Treitli S.C."/>
            <person name="Kolisko M."/>
            <person name="Husnik F."/>
            <person name="Keeling P."/>
            <person name="Hampl V."/>
        </authorList>
    </citation>
    <scope>NUCLEOTIDE SEQUENCE [LARGE SCALE GENOMIC DNA]</scope>
    <source>
        <strain evidence="1">ST1C</strain>
    </source>
</reference>
<comment type="caution">
    <text evidence="1">The sequence shown here is derived from an EMBL/GenBank/DDBJ whole genome shotgun (WGS) entry which is preliminary data.</text>
</comment>
<evidence type="ECO:0000313" key="2">
    <source>
        <dbReference type="Proteomes" id="UP000324800"/>
    </source>
</evidence>
<dbReference type="Proteomes" id="UP000324800">
    <property type="component" value="Unassembled WGS sequence"/>
</dbReference>
<sequence length="217" mass="23903">MDSFLSIHHAAQIVAGDSQQRRQVVMASEEAQSVLGGNGSVSELLVVESKKKLNDVIKTHKLMTSASSQEQKQVNTQAQGVGQQQELQVGGVQDNRMFGRGQYKQNGVGGYQGYGGFWPQKLMGRLKFWYCSVQRLYQSAYNASVNYELKSQYSGNSEWASQTQNLNVDPIILGRKRAPNFITYWPQRGQKLKYEAQGPCATAGTALAVTSLATGTK</sequence>
<gene>
    <name evidence="1" type="ORF">EZS28_040547</name>
</gene>